<evidence type="ECO:0000313" key="8">
    <source>
        <dbReference type="RefSeq" id="XP_025417227.1"/>
    </source>
</evidence>
<protein>
    <submittedName>
        <fullName evidence="8">Testis-specific serine/threonine-protein kinase 2-like</fullName>
    </submittedName>
</protein>
<evidence type="ECO:0000313" key="7">
    <source>
        <dbReference type="Proteomes" id="UP000694846"/>
    </source>
</evidence>
<dbReference type="GeneID" id="112688306"/>
<keyword evidence="2" id="KW-0808">Transferase</keyword>
<dbReference type="GO" id="GO:0005524">
    <property type="term" value="F:ATP binding"/>
    <property type="evidence" value="ECO:0007669"/>
    <property type="project" value="UniProtKB-KW"/>
</dbReference>
<organism evidence="7 8">
    <name type="scientific">Sipha flava</name>
    <name type="common">yellow sugarcane aphid</name>
    <dbReference type="NCBI Taxonomy" id="143950"/>
    <lineage>
        <taxon>Eukaryota</taxon>
        <taxon>Metazoa</taxon>
        <taxon>Ecdysozoa</taxon>
        <taxon>Arthropoda</taxon>
        <taxon>Hexapoda</taxon>
        <taxon>Insecta</taxon>
        <taxon>Pterygota</taxon>
        <taxon>Neoptera</taxon>
        <taxon>Paraneoptera</taxon>
        <taxon>Hemiptera</taxon>
        <taxon>Sternorrhyncha</taxon>
        <taxon>Aphidomorpha</taxon>
        <taxon>Aphidoidea</taxon>
        <taxon>Aphididae</taxon>
        <taxon>Sipha</taxon>
    </lineage>
</organism>
<evidence type="ECO:0000256" key="1">
    <source>
        <dbReference type="ARBA" id="ARBA00022527"/>
    </source>
</evidence>
<keyword evidence="5" id="KW-0067">ATP-binding</keyword>
<gene>
    <name evidence="8" type="primary">LOC112688306</name>
</gene>
<evidence type="ECO:0000256" key="5">
    <source>
        <dbReference type="ARBA" id="ARBA00022840"/>
    </source>
</evidence>
<evidence type="ECO:0000256" key="2">
    <source>
        <dbReference type="ARBA" id="ARBA00022679"/>
    </source>
</evidence>
<dbReference type="GO" id="GO:0035556">
    <property type="term" value="P:intracellular signal transduction"/>
    <property type="evidence" value="ECO:0007669"/>
    <property type="project" value="TreeGrafter"/>
</dbReference>
<dbReference type="GO" id="GO:0000226">
    <property type="term" value="P:microtubule cytoskeleton organization"/>
    <property type="evidence" value="ECO:0007669"/>
    <property type="project" value="TreeGrafter"/>
</dbReference>
<keyword evidence="1" id="KW-0723">Serine/threonine-protein kinase</keyword>
<evidence type="ECO:0000259" key="6">
    <source>
        <dbReference type="PROSITE" id="PS50011"/>
    </source>
</evidence>
<feature type="domain" description="Protein kinase" evidence="6">
    <location>
        <begin position="26"/>
        <end position="128"/>
    </location>
</feature>
<name>A0A8B8G2L8_9HEMI</name>
<proteinExistence type="predicted"/>
<dbReference type="InterPro" id="IPR011009">
    <property type="entry name" value="Kinase-like_dom_sf"/>
</dbReference>
<dbReference type="Proteomes" id="UP000694846">
    <property type="component" value="Unplaced"/>
</dbReference>
<dbReference type="GO" id="GO:0005737">
    <property type="term" value="C:cytoplasm"/>
    <property type="evidence" value="ECO:0007669"/>
    <property type="project" value="TreeGrafter"/>
</dbReference>
<dbReference type="PROSITE" id="PS50011">
    <property type="entry name" value="PROTEIN_KINASE_DOM"/>
    <property type="match status" value="1"/>
</dbReference>
<dbReference type="SUPFAM" id="SSF56112">
    <property type="entry name" value="Protein kinase-like (PK-like)"/>
    <property type="match status" value="1"/>
</dbReference>
<dbReference type="Pfam" id="PF07714">
    <property type="entry name" value="PK_Tyr_Ser-Thr"/>
    <property type="match status" value="1"/>
</dbReference>
<dbReference type="Gene3D" id="3.30.200.20">
    <property type="entry name" value="Phosphorylase Kinase, domain 1"/>
    <property type="match status" value="1"/>
</dbReference>
<dbReference type="PANTHER" id="PTHR24346:SF82">
    <property type="entry name" value="KP78A-RELATED"/>
    <property type="match status" value="1"/>
</dbReference>
<accession>A0A8B8G2L8</accession>
<evidence type="ECO:0000256" key="3">
    <source>
        <dbReference type="ARBA" id="ARBA00022741"/>
    </source>
</evidence>
<keyword evidence="4" id="KW-0418">Kinase</keyword>
<dbReference type="GO" id="GO:0050321">
    <property type="term" value="F:tau-protein kinase activity"/>
    <property type="evidence" value="ECO:0007669"/>
    <property type="project" value="TreeGrafter"/>
</dbReference>
<dbReference type="OrthoDB" id="541276at2759"/>
<dbReference type="PANTHER" id="PTHR24346">
    <property type="entry name" value="MAP/MICROTUBULE AFFINITY-REGULATING KINASE"/>
    <property type="match status" value="1"/>
</dbReference>
<dbReference type="InterPro" id="IPR001245">
    <property type="entry name" value="Ser-Thr/Tyr_kinase_cat_dom"/>
</dbReference>
<evidence type="ECO:0000256" key="4">
    <source>
        <dbReference type="ARBA" id="ARBA00022777"/>
    </source>
</evidence>
<keyword evidence="3" id="KW-0547">Nucleotide-binding</keyword>
<dbReference type="RefSeq" id="XP_025417227.1">
    <property type="nucleotide sequence ID" value="XM_025561442.1"/>
</dbReference>
<dbReference type="AlphaFoldDB" id="A0A8B8G2L8"/>
<reference evidence="8" key="1">
    <citation type="submission" date="2025-08" db="UniProtKB">
        <authorList>
            <consortium name="RefSeq"/>
        </authorList>
    </citation>
    <scope>IDENTIFICATION</scope>
    <source>
        <tissue evidence="8">Whole body</tissue>
    </source>
</reference>
<dbReference type="InterPro" id="IPR000719">
    <property type="entry name" value="Prot_kinase_dom"/>
</dbReference>
<sequence>MFLFHNKIHESKTKLSKTNALKPEGYIILDHISQGSFGEVRHAKFLSEEDDLNLVVKIIDTNETSKEYVSKFLPRELDVMQKTNHPYIVQIHSILKKKAILYIFMANAEKGKIIFYSFFKKSLIYLYC</sequence>
<keyword evidence="7" id="KW-1185">Reference proteome</keyword>